<evidence type="ECO:0000256" key="1">
    <source>
        <dbReference type="SAM" id="MobiDB-lite"/>
    </source>
</evidence>
<organism evidence="2 3">
    <name type="scientific">Caerostris extrusa</name>
    <name type="common">Bark spider</name>
    <name type="synonym">Caerostris bankana</name>
    <dbReference type="NCBI Taxonomy" id="172846"/>
    <lineage>
        <taxon>Eukaryota</taxon>
        <taxon>Metazoa</taxon>
        <taxon>Ecdysozoa</taxon>
        <taxon>Arthropoda</taxon>
        <taxon>Chelicerata</taxon>
        <taxon>Arachnida</taxon>
        <taxon>Araneae</taxon>
        <taxon>Araneomorphae</taxon>
        <taxon>Entelegynae</taxon>
        <taxon>Araneoidea</taxon>
        <taxon>Araneidae</taxon>
        <taxon>Caerostris</taxon>
    </lineage>
</organism>
<accession>A0AAV4THH9</accession>
<feature type="compositionally biased region" description="Polar residues" evidence="1">
    <location>
        <begin position="49"/>
        <end position="75"/>
    </location>
</feature>
<evidence type="ECO:0000313" key="2">
    <source>
        <dbReference type="EMBL" id="GIY43443.1"/>
    </source>
</evidence>
<protein>
    <submittedName>
        <fullName evidence="2">Uncharacterized protein</fullName>
    </submittedName>
</protein>
<name>A0AAV4THH9_CAEEX</name>
<reference evidence="2 3" key="1">
    <citation type="submission" date="2021-06" db="EMBL/GenBank/DDBJ databases">
        <title>Caerostris extrusa draft genome.</title>
        <authorList>
            <person name="Kono N."/>
            <person name="Arakawa K."/>
        </authorList>
    </citation>
    <scope>NUCLEOTIDE SEQUENCE [LARGE SCALE GENOMIC DNA]</scope>
</reference>
<sequence>MENIVFTMKEKNALCVFKETIKCILVSLLQIPSRTGSPSPYPPKAATRLGSNPFPTSLPHPNSTNGFRQEWSTSAAERPAPPAPYSLLQAGRVRPTTQNHPGLTKRTRPWT</sequence>
<evidence type="ECO:0000313" key="3">
    <source>
        <dbReference type="Proteomes" id="UP001054945"/>
    </source>
</evidence>
<dbReference type="Proteomes" id="UP001054945">
    <property type="component" value="Unassembled WGS sequence"/>
</dbReference>
<gene>
    <name evidence="2" type="ORF">CEXT_760411</name>
</gene>
<proteinExistence type="predicted"/>
<comment type="caution">
    <text evidence="2">The sequence shown here is derived from an EMBL/GenBank/DDBJ whole genome shotgun (WGS) entry which is preliminary data.</text>
</comment>
<dbReference type="EMBL" id="BPLR01010977">
    <property type="protein sequence ID" value="GIY43443.1"/>
    <property type="molecule type" value="Genomic_DNA"/>
</dbReference>
<dbReference type="AlphaFoldDB" id="A0AAV4THH9"/>
<keyword evidence="3" id="KW-1185">Reference proteome</keyword>
<feature type="region of interest" description="Disordered" evidence="1">
    <location>
        <begin position="32"/>
        <end position="111"/>
    </location>
</feature>